<gene>
    <name evidence="1" type="ORF">PMACD_LOCUS14378</name>
</gene>
<dbReference type="EMBL" id="CAJOBZ010000065">
    <property type="protein sequence ID" value="CAF4937270.1"/>
    <property type="molecule type" value="Genomic_DNA"/>
</dbReference>
<keyword evidence="2" id="KW-1185">Reference proteome</keyword>
<proteinExistence type="predicted"/>
<reference evidence="1" key="1">
    <citation type="submission" date="2021-02" db="EMBL/GenBank/DDBJ databases">
        <authorList>
            <person name="Steward A R."/>
        </authorList>
    </citation>
    <scope>NUCLEOTIDE SEQUENCE</scope>
</reference>
<dbReference type="AlphaFoldDB" id="A0A821XEF3"/>
<comment type="caution">
    <text evidence="1">The sequence shown here is derived from an EMBL/GenBank/DDBJ whole genome shotgun (WGS) entry which is preliminary data.</text>
</comment>
<dbReference type="Proteomes" id="UP000663880">
    <property type="component" value="Unassembled WGS sequence"/>
</dbReference>
<accession>A0A821XEF3</accession>
<evidence type="ECO:0000313" key="1">
    <source>
        <dbReference type="EMBL" id="CAF4937270.1"/>
    </source>
</evidence>
<dbReference type="OrthoDB" id="7137988at2759"/>
<organism evidence="1 2">
    <name type="scientific">Pieris macdunnoughi</name>
    <dbReference type="NCBI Taxonomy" id="345717"/>
    <lineage>
        <taxon>Eukaryota</taxon>
        <taxon>Metazoa</taxon>
        <taxon>Ecdysozoa</taxon>
        <taxon>Arthropoda</taxon>
        <taxon>Hexapoda</taxon>
        <taxon>Insecta</taxon>
        <taxon>Pterygota</taxon>
        <taxon>Neoptera</taxon>
        <taxon>Endopterygota</taxon>
        <taxon>Lepidoptera</taxon>
        <taxon>Glossata</taxon>
        <taxon>Ditrysia</taxon>
        <taxon>Papilionoidea</taxon>
        <taxon>Pieridae</taxon>
        <taxon>Pierinae</taxon>
        <taxon>Pieris</taxon>
    </lineage>
</organism>
<evidence type="ECO:0000313" key="2">
    <source>
        <dbReference type="Proteomes" id="UP000663880"/>
    </source>
</evidence>
<sequence>MLSNNADWDGPRAFHILLTHSTGPVFDCTKLIMRSNFEAYHSFDAECDRDAFCFGGVIRCGLKTCGAAYGVRAIRGKETAASRRSLALIFSAPQTQSPTESEIAARMHLAVLLTRALQGKKAFFRCRRRTNL</sequence>
<name>A0A821XEF3_9NEOP</name>
<protein>
    <submittedName>
        <fullName evidence="1">Uncharacterized protein</fullName>
    </submittedName>
</protein>